<accession>A0A124SF66</accession>
<dbReference type="Gramene" id="KVI02267">
    <property type="protein sequence ID" value="KVI02267"/>
    <property type="gene ID" value="Ccrd_019501"/>
</dbReference>
<keyword evidence="5" id="KW-1185">Reference proteome</keyword>
<dbReference type="Pfam" id="PF00179">
    <property type="entry name" value="UQ_con"/>
    <property type="match status" value="1"/>
</dbReference>
<dbReference type="InterPro" id="IPR016135">
    <property type="entry name" value="UBQ-conjugating_enzyme/RWD"/>
</dbReference>
<dbReference type="GO" id="GO:0061631">
    <property type="term" value="F:ubiquitin conjugating enzyme activity"/>
    <property type="evidence" value="ECO:0007669"/>
    <property type="project" value="TreeGrafter"/>
</dbReference>
<dbReference type="STRING" id="59895.A0A124SF66"/>
<dbReference type="PANTHER" id="PTHR46116:SF41">
    <property type="entry name" value="UBIQUITIN-CONJUGATING ENZYME E2 25-RELATED"/>
    <property type="match status" value="1"/>
</dbReference>
<dbReference type="PANTHER" id="PTHR46116">
    <property type="entry name" value="(E3-INDEPENDENT) E2 UBIQUITIN-CONJUGATING ENZYME"/>
    <property type="match status" value="1"/>
</dbReference>
<evidence type="ECO:0000259" key="3">
    <source>
        <dbReference type="Pfam" id="PF00179"/>
    </source>
</evidence>
<feature type="non-terminal residue" evidence="4">
    <location>
        <position position="1"/>
    </location>
</feature>
<evidence type="ECO:0000256" key="1">
    <source>
        <dbReference type="ARBA" id="ARBA00022679"/>
    </source>
</evidence>
<dbReference type="InterPro" id="IPR000608">
    <property type="entry name" value="UBC"/>
</dbReference>
<sequence length="597" mass="66738">MSSGSGASSSHHEHGHIMEDVKVDQDSGIVGSCSKLGNVLRKDENFKKFDIVEDISDHHYAARRPASMLQASPMKTWARKIREEWRILNKDLPEGTPYHDGLFFFDVCFPSNYPFSPPHFEGFVIAHFRDRAHAILMSGKAYCKGVRVGCVVDKGEGRSRRFKSDVEQCMKMLAREFEQIGVKGMEEFKRGDVDDSLTRKIRAKRVFPGSSSSMEAKLEVSSPPVNRNLKRKKMSKQNEGGISSALGGIVELDSDAGVSNSYDRKDYMDFYADDYIYKDEDEDAILKSYFDNIDLPTGVEASLPGFYDSIKMKNKMTSAVQDTFSSNGFMQSTHPDYARLNLSSMGSPNLDTASHKHNVERLPLRLSGERTKGEHATVGFSSSACPSLQLRRDAKKVKHVKGSLEAGDHRMSSGSGASSSHNTWLSAVAVYPQVVDPKVEVNEFVDVPEDGEIVSMEDAMLDQDPGVAGSSSSMGNLGNDDDDVLRKDQKFKKFDIVKDHSCHHYAAQNSSMMQASEVIVELHFEDLVIEHFRDRAHAILMACKAYRKGVRVGCVADDKGKDKQEGYSWVFRSDVERCMKMLVEEFKKIGVKDMEES</sequence>
<feature type="domain" description="UBC core" evidence="3">
    <location>
        <begin position="84"/>
        <end position="120"/>
    </location>
</feature>
<dbReference type="SUPFAM" id="SSF54495">
    <property type="entry name" value="UBC-like"/>
    <property type="match status" value="1"/>
</dbReference>
<name>A0A124SF66_CYNCS</name>
<evidence type="ECO:0000313" key="5">
    <source>
        <dbReference type="Proteomes" id="UP000243975"/>
    </source>
</evidence>
<organism evidence="4 5">
    <name type="scientific">Cynara cardunculus var. scolymus</name>
    <name type="common">Globe artichoke</name>
    <name type="synonym">Cynara scolymus</name>
    <dbReference type="NCBI Taxonomy" id="59895"/>
    <lineage>
        <taxon>Eukaryota</taxon>
        <taxon>Viridiplantae</taxon>
        <taxon>Streptophyta</taxon>
        <taxon>Embryophyta</taxon>
        <taxon>Tracheophyta</taxon>
        <taxon>Spermatophyta</taxon>
        <taxon>Magnoliopsida</taxon>
        <taxon>eudicotyledons</taxon>
        <taxon>Gunneridae</taxon>
        <taxon>Pentapetalae</taxon>
        <taxon>asterids</taxon>
        <taxon>campanulids</taxon>
        <taxon>Asterales</taxon>
        <taxon>Asteraceae</taxon>
        <taxon>Carduoideae</taxon>
        <taxon>Cardueae</taxon>
        <taxon>Carduinae</taxon>
        <taxon>Cynara</taxon>
    </lineage>
</organism>
<keyword evidence="1" id="KW-0808">Transferase</keyword>
<comment type="caution">
    <text evidence="4">The sequence shown here is derived from an EMBL/GenBank/DDBJ whole genome shotgun (WGS) entry which is preliminary data.</text>
</comment>
<proteinExistence type="predicted"/>
<dbReference type="AlphaFoldDB" id="A0A124SF66"/>
<reference evidence="4 5" key="1">
    <citation type="journal article" date="2016" name="Sci. Rep.">
        <title>The genome sequence of the outbreeding globe artichoke constructed de novo incorporating a phase-aware low-pass sequencing strategy of F1 progeny.</title>
        <authorList>
            <person name="Scaglione D."/>
            <person name="Reyes-Chin-Wo S."/>
            <person name="Acquadro A."/>
            <person name="Froenicke L."/>
            <person name="Portis E."/>
            <person name="Beitel C."/>
            <person name="Tirone M."/>
            <person name="Mauro R."/>
            <person name="Lo Monaco A."/>
            <person name="Mauromicale G."/>
            <person name="Faccioli P."/>
            <person name="Cattivelli L."/>
            <person name="Rieseberg L."/>
            <person name="Michelmore R."/>
            <person name="Lanteri S."/>
        </authorList>
    </citation>
    <scope>NUCLEOTIDE SEQUENCE [LARGE SCALE GENOMIC DNA]</scope>
    <source>
        <strain evidence="4">2C</strain>
    </source>
</reference>
<gene>
    <name evidence="4" type="ORF">Ccrd_019501</name>
</gene>
<dbReference type="Proteomes" id="UP000243975">
    <property type="component" value="Unassembled WGS sequence"/>
</dbReference>
<dbReference type="Gene3D" id="3.10.110.10">
    <property type="entry name" value="Ubiquitin Conjugating Enzyme"/>
    <property type="match status" value="1"/>
</dbReference>
<evidence type="ECO:0000313" key="4">
    <source>
        <dbReference type="EMBL" id="KVI02267.1"/>
    </source>
</evidence>
<dbReference type="EMBL" id="LEKV01002660">
    <property type="protein sequence ID" value="KVI02267.1"/>
    <property type="molecule type" value="Genomic_DNA"/>
</dbReference>
<protein>
    <submittedName>
        <fullName evidence="4">Ubiquitin-conjugating enzyme, E2</fullName>
    </submittedName>
</protein>
<keyword evidence="2" id="KW-0833">Ubl conjugation pathway</keyword>
<evidence type="ECO:0000256" key="2">
    <source>
        <dbReference type="ARBA" id="ARBA00022786"/>
    </source>
</evidence>